<evidence type="ECO:0000313" key="2">
    <source>
        <dbReference type="EMBL" id="WAP68758.1"/>
    </source>
</evidence>
<dbReference type="InterPro" id="IPR012644">
    <property type="entry name" value="CHP02300_FYDLN_acid"/>
</dbReference>
<dbReference type="NCBIfam" id="TIGR02300">
    <property type="entry name" value="FYDLN_acid"/>
    <property type="match status" value="1"/>
</dbReference>
<evidence type="ECO:0000313" key="3">
    <source>
        <dbReference type="Proteomes" id="UP001164020"/>
    </source>
</evidence>
<feature type="region of interest" description="Disordered" evidence="1">
    <location>
        <begin position="1"/>
        <end position="130"/>
    </location>
</feature>
<proteinExistence type="predicted"/>
<gene>
    <name evidence="2" type="ORF">OH818_26525</name>
</gene>
<feature type="compositionally biased region" description="Acidic residues" evidence="1">
    <location>
        <begin position="94"/>
        <end position="104"/>
    </location>
</feature>
<feature type="compositionally biased region" description="Acidic residues" evidence="1">
    <location>
        <begin position="111"/>
        <end position="122"/>
    </location>
</feature>
<organism evidence="2 3">
    <name type="scientific">Jiella pelagia</name>
    <dbReference type="NCBI Taxonomy" id="2986949"/>
    <lineage>
        <taxon>Bacteria</taxon>
        <taxon>Pseudomonadati</taxon>
        <taxon>Pseudomonadota</taxon>
        <taxon>Alphaproteobacteria</taxon>
        <taxon>Hyphomicrobiales</taxon>
        <taxon>Aurantimonadaceae</taxon>
        <taxon>Jiella</taxon>
    </lineage>
</organism>
<dbReference type="Pfam" id="PF09538">
    <property type="entry name" value="FYDLN_acid"/>
    <property type="match status" value="1"/>
</dbReference>
<name>A0ABY7C1W5_9HYPH</name>
<dbReference type="RefSeq" id="WP_268881190.1">
    <property type="nucleotide sequence ID" value="NZ_CP114029.1"/>
</dbReference>
<protein>
    <submittedName>
        <fullName evidence="2">TIGR02300 family protein</fullName>
    </submittedName>
</protein>
<accession>A0ABY7C1W5</accession>
<feature type="compositionally biased region" description="Basic and acidic residues" evidence="1">
    <location>
        <begin position="1"/>
        <end position="24"/>
    </location>
</feature>
<feature type="compositionally biased region" description="Basic and acidic residues" evidence="1">
    <location>
        <begin position="59"/>
        <end position="72"/>
    </location>
</feature>
<dbReference type="Proteomes" id="UP001164020">
    <property type="component" value="Chromosome"/>
</dbReference>
<reference evidence="2" key="1">
    <citation type="submission" date="2022-12" db="EMBL/GenBank/DDBJ databases">
        <title>Jiella pelagia sp. nov., isolated from phosphonate enriched culture of Northwest Pacific surface seawater.</title>
        <authorList>
            <person name="Shin D.Y."/>
            <person name="Hwang C.Y."/>
        </authorList>
    </citation>
    <scope>NUCLEOTIDE SEQUENCE</scope>
    <source>
        <strain evidence="2">HL-NP1</strain>
    </source>
</reference>
<keyword evidence="3" id="KW-1185">Reference proteome</keyword>
<evidence type="ECO:0000256" key="1">
    <source>
        <dbReference type="SAM" id="MobiDB-lite"/>
    </source>
</evidence>
<sequence length="130" mass="14605">MTTNERGTKRVDPESGRKFYDLGKDPIVSPYSGISYPLSYFEPPVSESSRRAAPRRPVHREEAVRTEARDDETVSLAEVEDEEEGKSELAPTDVDGDEDDESENDDRILAPDDEDDDDLSDIVDPRSDDD</sequence>
<dbReference type="EMBL" id="CP114029">
    <property type="protein sequence ID" value="WAP68758.1"/>
    <property type="molecule type" value="Genomic_DNA"/>
</dbReference>